<keyword evidence="3 7" id="KW-1133">Transmembrane helix</keyword>
<dbReference type="InterPro" id="IPR049326">
    <property type="entry name" value="Rhodopsin_dom_fungi"/>
</dbReference>
<keyword evidence="2 7" id="KW-0812">Transmembrane</keyword>
<comment type="similarity">
    <text evidence="5">Belongs to the SAT4 family.</text>
</comment>
<feature type="region of interest" description="Disordered" evidence="6">
    <location>
        <begin position="299"/>
        <end position="320"/>
    </location>
</feature>
<evidence type="ECO:0000313" key="9">
    <source>
        <dbReference type="EMBL" id="KAK7543209.1"/>
    </source>
</evidence>
<dbReference type="Pfam" id="PF20684">
    <property type="entry name" value="Fung_rhodopsin"/>
    <property type="match status" value="1"/>
</dbReference>
<organism evidence="9 10">
    <name type="scientific">Phyllosticta citricarpa</name>
    <dbReference type="NCBI Taxonomy" id="55181"/>
    <lineage>
        <taxon>Eukaryota</taxon>
        <taxon>Fungi</taxon>
        <taxon>Dikarya</taxon>
        <taxon>Ascomycota</taxon>
        <taxon>Pezizomycotina</taxon>
        <taxon>Dothideomycetes</taxon>
        <taxon>Dothideomycetes incertae sedis</taxon>
        <taxon>Botryosphaeriales</taxon>
        <taxon>Phyllostictaceae</taxon>
        <taxon>Phyllosticta</taxon>
    </lineage>
</organism>
<protein>
    <recommendedName>
        <fullName evidence="8">Rhodopsin domain-containing protein</fullName>
    </recommendedName>
</protein>
<name>A0ABR1M6D6_9PEZI</name>
<evidence type="ECO:0000313" key="10">
    <source>
        <dbReference type="Proteomes" id="UP001365128"/>
    </source>
</evidence>
<proteinExistence type="inferred from homology"/>
<dbReference type="Proteomes" id="UP001365128">
    <property type="component" value="Unassembled WGS sequence"/>
</dbReference>
<dbReference type="InterPro" id="IPR052337">
    <property type="entry name" value="SAT4-like"/>
</dbReference>
<reference evidence="9 10" key="1">
    <citation type="submission" date="2024-04" db="EMBL/GenBank/DDBJ databases">
        <title>Phyllosticta paracitricarpa is synonymous to the EU quarantine fungus P. citricarpa based on phylogenomic analyses.</title>
        <authorList>
            <consortium name="Lawrence Berkeley National Laboratory"/>
            <person name="Van Ingen-Buijs V.A."/>
            <person name="Van Westerhoven A.C."/>
            <person name="Haridas S."/>
            <person name="Skiadas P."/>
            <person name="Martin F."/>
            <person name="Groenewald J.Z."/>
            <person name="Crous P.W."/>
            <person name="Seidl M.F."/>
        </authorList>
    </citation>
    <scope>NUCLEOTIDE SEQUENCE [LARGE SCALE GENOMIC DNA]</scope>
    <source>
        <strain evidence="9 10">CBS 122670</strain>
    </source>
</reference>
<feature type="region of interest" description="Disordered" evidence="6">
    <location>
        <begin position="339"/>
        <end position="361"/>
    </location>
</feature>
<feature type="transmembrane region" description="Helical" evidence="7">
    <location>
        <begin position="32"/>
        <end position="52"/>
    </location>
</feature>
<evidence type="ECO:0000259" key="8">
    <source>
        <dbReference type="Pfam" id="PF20684"/>
    </source>
</evidence>
<feature type="transmembrane region" description="Helical" evidence="7">
    <location>
        <begin position="109"/>
        <end position="127"/>
    </location>
</feature>
<evidence type="ECO:0000256" key="7">
    <source>
        <dbReference type="SAM" id="Phobius"/>
    </source>
</evidence>
<evidence type="ECO:0000256" key="4">
    <source>
        <dbReference type="ARBA" id="ARBA00023136"/>
    </source>
</evidence>
<feature type="compositionally biased region" description="Polar residues" evidence="6">
    <location>
        <begin position="302"/>
        <end position="320"/>
    </location>
</feature>
<evidence type="ECO:0000256" key="1">
    <source>
        <dbReference type="ARBA" id="ARBA00004141"/>
    </source>
</evidence>
<feature type="transmembrane region" description="Helical" evidence="7">
    <location>
        <begin position="263"/>
        <end position="289"/>
    </location>
</feature>
<dbReference type="PANTHER" id="PTHR33048:SF160">
    <property type="entry name" value="SAT4 FAMILY MEMBRANE PROTEIN"/>
    <property type="match status" value="1"/>
</dbReference>
<comment type="caution">
    <text evidence="9">The sequence shown here is derived from an EMBL/GenBank/DDBJ whole genome shotgun (WGS) entry which is preliminary data.</text>
</comment>
<evidence type="ECO:0000256" key="3">
    <source>
        <dbReference type="ARBA" id="ARBA00022989"/>
    </source>
</evidence>
<keyword evidence="4 7" id="KW-0472">Membrane</keyword>
<dbReference type="EMBL" id="JBBPDW010000021">
    <property type="protein sequence ID" value="KAK7543209.1"/>
    <property type="molecule type" value="Genomic_DNA"/>
</dbReference>
<feature type="transmembrane region" description="Helical" evidence="7">
    <location>
        <begin position="230"/>
        <end position="251"/>
    </location>
</feature>
<comment type="subcellular location">
    <subcellularLocation>
        <location evidence="1">Membrane</location>
        <topology evidence="1">Multi-pass membrane protein</topology>
    </subcellularLocation>
</comment>
<sequence>MESAAIEVLLSQPALAAPDGVTPQFDNPPNENALAWFVTTFCMVVATTFFLLRAYGRLCVEKKFGVEEALMICAYGAYWGTAYAAYGLISTPGYYVHMWNLHNRDLVRPLYLILVYGCCYSAVLPLLKTAILLDWCRIFVPSSRSDNPFWWCCVVISSIQCVWGILCIGLLNGQCPEHNAIWEFWLQKKCYSLPKVMLTSASVQVVTDITMALLPHKFIWSLQMSLRRKVGISIIFSVGLVACIAACFRLVHTVTFSRTLDTMYYIGPLLFWACAEMTCGFLILSVPCLPKIIRHQRDKKSTNTPSYGTRSGSHPNSKARMNSESYYKMDEDGLSMPSIDRSESQVRLQETEAAEPATPPAQVTCTTQITVTCGSKSEVHSEIDLRTRVSPWIR</sequence>
<dbReference type="PANTHER" id="PTHR33048">
    <property type="entry name" value="PTH11-LIKE INTEGRAL MEMBRANE PROTEIN (AFU_ORTHOLOGUE AFUA_5G11245)"/>
    <property type="match status" value="1"/>
</dbReference>
<feature type="transmembrane region" description="Helical" evidence="7">
    <location>
        <begin position="148"/>
        <end position="171"/>
    </location>
</feature>
<evidence type="ECO:0000256" key="6">
    <source>
        <dbReference type="SAM" id="MobiDB-lite"/>
    </source>
</evidence>
<evidence type="ECO:0000256" key="5">
    <source>
        <dbReference type="ARBA" id="ARBA00038359"/>
    </source>
</evidence>
<feature type="transmembrane region" description="Helical" evidence="7">
    <location>
        <begin position="64"/>
        <end position="89"/>
    </location>
</feature>
<gene>
    <name evidence="9" type="ORF">IWX46DRAFT_581905</name>
</gene>
<accession>A0ABR1M6D6</accession>
<keyword evidence="10" id="KW-1185">Reference proteome</keyword>
<feature type="domain" description="Rhodopsin" evidence="8">
    <location>
        <begin position="52"/>
        <end position="294"/>
    </location>
</feature>
<evidence type="ECO:0000256" key="2">
    <source>
        <dbReference type="ARBA" id="ARBA00022692"/>
    </source>
</evidence>